<feature type="transmembrane region" description="Helical" evidence="1">
    <location>
        <begin position="47"/>
        <end position="67"/>
    </location>
</feature>
<dbReference type="Proteomes" id="UP001515683">
    <property type="component" value="Unassembled WGS sequence"/>
</dbReference>
<evidence type="ECO:0000313" key="3">
    <source>
        <dbReference type="Proteomes" id="UP001515683"/>
    </source>
</evidence>
<evidence type="ECO:0000256" key="1">
    <source>
        <dbReference type="SAM" id="Phobius"/>
    </source>
</evidence>
<name>A0ABX0RCK7_9GAMM</name>
<protein>
    <submittedName>
        <fullName evidence="2">Uncharacterized protein</fullName>
    </submittedName>
</protein>
<gene>
    <name evidence="2" type="ORF">F3J40_11015</name>
</gene>
<dbReference type="EMBL" id="VWXF01000004">
    <property type="protein sequence ID" value="NIF22127.1"/>
    <property type="molecule type" value="Genomic_DNA"/>
</dbReference>
<dbReference type="RefSeq" id="WP_167014560.1">
    <property type="nucleotide sequence ID" value="NZ_VWXF01000004.1"/>
</dbReference>
<sequence length="74" mass="8494">MSGSSDASRRLFDLRTLISWVIGVYGLILTLVGWLDTPQDLEKAQGMPINLWIGIAMLVVAVLFWWWKRIQPLH</sequence>
<comment type="caution">
    <text evidence="2">The sequence shown here is derived from an EMBL/GenBank/DDBJ whole genome shotgun (WGS) entry which is preliminary data.</text>
</comment>
<organism evidence="2 3">
    <name type="scientific">Candidatus Pantoea multigeneris</name>
    <dbReference type="NCBI Taxonomy" id="2608357"/>
    <lineage>
        <taxon>Bacteria</taxon>
        <taxon>Pseudomonadati</taxon>
        <taxon>Pseudomonadota</taxon>
        <taxon>Gammaproteobacteria</taxon>
        <taxon>Enterobacterales</taxon>
        <taxon>Erwiniaceae</taxon>
        <taxon>Pantoea</taxon>
    </lineage>
</organism>
<accession>A0ABX0RCK7</accession>
<evidence type="ECO:0000313" key="2">
    <source>
        <dbReference type="EMBL" id="NIF22127.1"/>
    </source>
</evidence>
<proteinExistence type="predicted"/>
<keyword evidence="1" id="KW-0472">Membrane</keyword>
<feature type="transmembrane region" description="Helical" evidence="1">
    <location>
        <begin position="12"/>
        <end position="35"/>
    </location>
</feature>
<keyword evidence="1" id="KW-0812">Transmembrane</keyword>
<keyword evidence="1" id="KW-1133">Transmembrane helix</keyword>
<reference evidence="2 3" key="1">
    <citation type="journal article" date="2019" name="bioRxiv">
        <title>Bacteria contribute to plant secondary compound degradation in a generalist herbivore system.</title>
        <authorList>
            <person name="Francoeur C.B."/>
            <person name="Khadempour L."/>
            <person name="Moreira-Soto R.D."/>
            <person name="Gotting K."/>
            <person name="Book A.J."/>
            <person name="Pinto-Tomas A.A."/>
            <person name="Keefover-Ring K."/>
            <person name="Currie C.R."/>
        </authorList>
    </citation>
    <scope>NUCLEOTIDE SEQUENCE [LARGE SCALE GENOMIC DNA]</scope>
    <source>
        <strain evidence="2">Acro-835</strain>
    </source>
</reference>
<keyword evidence="3" id="KW-1185">Reference proteome</keyword>